<feature type="transmembrane region" description="Helical" evidence="1">
    <location>
        <begin position="121"/>
        <end position="142"/>
    </location>
</feature>
<comment type="caution">
    <text evidence="2">The sequence shown here is derived from an EMBL/GenBank/DDBJ whole genome shotgun (WGS) entry which is preliminary data.</text>
</comment>
<feature type="transmembrane region" description="Helical" evidence="1">
    <location>
        <begin position="356"/>
        <end position="377"/>
    </location>
</feature>
<keyword evidence="1" id="KW-0472">Membrane</keyword>
<evidence type="ECO:0008006" key="4">
    <source>
        <dbReference type="Google" id="ProtNLM"/>
    </source>
</evidence>
<accession>A0ABS5EF20</accession>
<evidence type="ECO:0000313" key="2">
    <source>
        <dbReference type="EMBL" id="MBR0649615.1"/>
    </source>
</evidence>
<protein>
    <recommendedName>
        <fullName evidence="4">Peptidase family M50</fullName>
    </recommendedName>
</protein>
<feature type="transmembrane region" description="Helical" evidence="1">
    <location>
        <begin position="228"/>
        <end position="245"/>
    </location>
</feature>
<organism evidence="2 3">
    <name type="scientific">Neoroseomonas terrae</name>
    <dbReference type="NCBI Taxonomy" id="424799"/>
    <lineage>
        <taxon>Bacteria</taxon>
        <taxon>Pseudomonadati</taxon>
        <taxon>Pseudomonadota</taxon>
        <taxon>Alphaproteobacteria</taxon>
        <taxon>Acetobacterales</taxon>
        <taxon>Acetobacteraceae</taxon>
        <taxon>Neoroseomonas</taxon>
    </lineage>
</organism>
<dbReference type="EMBL" id="JAAEDI010000007">
    <property type="protein sequence ID" value="MBR0649615.1"/>
    <property type="molecule type" value="Genomic_DNA"/>
</dbReference>
<gene>
    <name evidence="2" type="ORF">GXW78_08080</name>
</gene>
<evidence type="ECO:0000256" key="1">
    <source>
        <dbReference type="SAM" id="Phobius"/>
    </source>
</evidence>
<reference evidence="3" key="1">
    <citation type="journal article" date="2021" name="Syst. Appl. Microbiol.">
        <title>Roseomonas hellenica sp. nov., isolated from roots of wild-growing Alkanna tinctoria.</title>
        <authorList>
            <person name="Rat A."/>
            <person name="Naranjo H.D."/>
            <person name="Lebbe L."/>
            <person name="Cnockaert M."/>
            <person name="Krigas N."/>
            <person name="Grigoriadou K."/>
            <person name="Maloupa E."/>
            <person name="Willems A."/>
        </authorList>
    </citation>
    <scope>NUCLEOTIDE SEQUENCE [LARGE SCALE GENOMIC DNA]</scope>
    <source>
        <strain evidence="3">LMG 31159</strain>
    </source>
</reference>
<keyword evidence="1" id="KW-1133">Transmembrane helix</keyword>
<keyword evidence="1" id="KW-0812">Transmembrane</keyword>
<dbReference type="Proteomes" id="UP000698752">
    <property type="component" value="Unassembled WGS sequence"/>
</dbReference>
<feature type="transmembrane region" description="Helical" evidence="1">
    <location>
        <begin position="321"/>
        <end position="344"/>
    </location>
</feature>
<feature type="transmembrane region" description="Helical" evidence="1">
    <location>
        <begin position="195"/>
        <end position="216"/>
    </location>
</feature>
<sequence>MIVASFDGRTTVEEAIGRAANGEDRDGLLRGIGGMMAAGLIVVPGARPPQRQGNAAIKAVAGLAFTRCRIGDMGVVMPVFRPLLGWLYTPAGALVLLALIVGAAIAWAGRGPELAAHVARYGDLGVGDLIIGYLLFIGAKLLHEAGHAVAADRMAAAEGLTVGAHPWGVSFMFLLPAPYVDASSAWFLRSPWRRAAVGLAGVATDLLIAALAALAWAALGPGALRERMFDLVVICSVSSLLFNLNPLARLDGYYVLSDLLGIPNLMARAQAAFGRLVFGPFGMASWPAAADVPLGLYAAGSWVYRWTIYLSIFWLAGGHHWLLAGGVASVVALLFLALPLLRLARAAPGAFGRAPARATVFAAAVAGIITAVALLPLPNHVVVEGVVIRPGLSFVYPRTDGQLLAVAQPGPAGDTPVLRLQNPETDRMMTQLRAEAAAIAIEGRRARATGTEHVDSTLERQRAVANQIAGLQSEREQWEVTAPPGTLWEPLRAESLKGAWVRRDDARPLGVLLSEAPAEVRLVLDQWDGPAVLAALAATNDVRMALRLRGGSAVETEGRPLWPAIEARDSLPSPALALANGGSIPARTDDQGAARPVERVFELRVAPEASVAWRHGARVEARIALPPASLLDQSWRRIRQALQRRLAV</sequence>
<evidence type="ECO:0000313" key="3">
    <source>
        <dbReference type="Proteomes" id="UP000698752"/>
    </source>
</evidence>
<keyword evidence="3" id="KW-1185">Reference proteome</keyword>
<name>A0ABS5EF20_9PROT</name>
<feature type="transmembrane region" description="Helical" evidence="1">
    <location>
        <begin position="83"/>
        <end position="109"/>
    </location>
</feature>
<proteinExistence type="predicted"/>
<dbReference type="RefSeq" id="WP_211867709.1">
    <property type="nucleotide sequence ID" value="NZ_JAAEDI010000007.1"/>
</dbReference>